<proteinExistence type="predicted"/>
<keyword evidence="6 8" id="KW-1133">Transmembrane helix</keyword>
<dbReference type="AlphaFoldDB" id="A0A2M7D5U0"/>
<comment type="caution">
    <text evidence="10">The sequence shown here is derived from an EMBL/GenBank/DDBJ whole genome shotgun (WGS) entry which is preliminary data.</text>
</comment>
<dbReference type="InterPro" id="IPR038731">
    <property type="entry name" value="RgtA/B/C-like"/>
</dbReference>
<reference evidence="11" key="1">
    <citation type="submission" date="2017-09" db="EMBL/GenBank/DDBJ databases">
        <title>Depth-based differentiation of microbial function through sediment-hosted aquifers and enrichment of novel symbionts in the deep terrestrial subsurface.</title>
        <authorList>
            <person name="Probst A.J."/>
            <person name="Ladd B."/>
            <person name="Jarett J.K."/>
            <person name="Geller-Mcgrath D.E."/>
            <person name="Sieber C.M.K."/>
            <person name="Emerson J.B."/>
            <person name="Anantharaman K."/>
            <person name="Thomas B.C."/>
            <person name="Malmstrom R."/>
            <person name="Stieglmeier M."/>
            <person name="Klingl A."/>
            <person name="Woyke T."/>
            <person name="Ryan C.M."/>
            <person name="Banfield J.F."/>
        </authorList>
    </citation>
    <scope>NUCLEOTIDE SEQUENCE [LARGE SCALE GENOMIC DNA]</scope>
</reference>
<feature type="transmembrane region" description="Helical" evidence="8">
    <location>
        <begin position="391"/>
        <end position="411"/>
    </location>
</feature>
<keyword evidence="2" id="KW-1003">Cell membrane</keyword>
<dbReference type="GO" id="GO:0005886">
    <property type="term" value="C:plasma membrane"/>
    <property type="evidence" value="ECO:0007669"/>
    <property type="project" value="UniProtKB-SubCell"/>
</dbReference>
<keyword evidence="4" id="KW-0808">Transferase</keyword>
<dbReference type="GO" id="GO:0016763">
    <property type="term" value="F:pentosyltransferase activity"/>
    <property type="evidence" value="ECO:0007669"/>
    <property type="project" value="TreeGrafter"/>
</dbReference>
<feature type="transmembrane region" description="Helical" evidence="8">
    <location>
        <begin position="461"/>
        <end position="482"/>
    </location>
</feature>
<evidence type="ECO:0000256" key="5">
    <source>
        <dbReference type="ARBA" id="ARBA00022692"/>
    </source>
</evidence>
<evidence type="ECO:0000256" key="1">
    <source>
        <dbReference type="ARBA" id="ARBA00004651"/>
    </source>
</evidence>
<feature type="transmembrane region" description="Helical" evidence="8">
    <location>
        <begin position="423"/>
        <end position="440"/>
    </location>
</feature>
<dbReference type="Pfam" id="PF13231">
    <property type="entry name" value="PMT_2"/>
    <property type="match status" value="1"/>
</dbReference>
<evidence type="ECO:0000256" key="6">
    <source>
        <dbReference type="ARBA" id="ARBA00022989"/>
    </source>
</evidence>
<feature type="domain" description="Glycosyltransferase RgtA/B/C/D-like" evidence="9">
    <location>
        <begin position="118"/>
        <end position="225"/>
    </location>
</feature>
<evidence type="ECO:0000256" key="2">
    <source>
        <dbReference type="ARBA" id="ARBA00022475"/>
    </source>
</evidence>
<feature type="transmembrane region" description="Helical" evidence="8">
    <location>
        <begin position="6"/>
        <end position="23"/>
    </location>
</feature>
<dbReference type="GO" id="GO:0009103">
    <property type="term" value="P:lipopolysaccharide biosynthetic process"/>
    <property type="evidence" value="ECO:0007669"/>
    <property type="project" value="UniProtKB-ARBA"/>
</dbReference>
<sequence>MSKTLTNYLAAGLLIFMLALAFGSMRGDSAIMDEVAHLPAGYSYISQGDMRINPEHPPLIKDLAGGAVWLYSKITGQPINFPSQIAAWQSDVNGQWDFGFDFMYKEGNNADLMLLLGRLPMLLILLLLGFYVFKWTSELAGSGAALLALFLFCFSPTFIAHGRFVTTDVAAAAAIFIASYYFIRYLKHPNWKNLIVAGLVFGVAQLAKFSAFLLVPLFGVVALVWLVLKILEETDRGQKTSTASWPLTWRYLGGTILLMAIGCVFVIWPVYGCHVINYPVARQQSDTQYILSTFGMRPLANFIYWLAGIPFLRALAQYGLGLTMVVQRAAGGNTIYYMDQVYNLGFKSYFPFVYLVKETLTLHILTLTAIFLALTAFFKKHFYRFKNFRRLLEENIAQVLMLCFIALYWYMSLRSPLNIGVRHILPTFAFIFVMVASQVARWQKRLAVEYLVLKRERLFPGIRAALIASFSIVALLLAWQAVSVISVYPSFLAYFNELAGGPANGYKYVTDSNLDWGQDMKRLADWVEKNNIDKIYVDFFGGSMPSYYLGDKYLPWWGQRSPQDLSATGGYLAVSATFLQGGRGQAIKGFNETTGYYRWLDAFEPVAVIGHSIFVYYLPPGASSLTQ</sequence>
<dbReference type="PANTHER" id="PTHR33908:SF11">
    <property type="entry name" value="MEMBRANE PROTEIN"/>
    <property type="match status" value="1"/>
</dbReference>
<evidence type="ECO:0000256" key="3">
    <source>
        <dbReference type="ARBA" id="ARBA00022676"/>
    </source>
</evidence>
<dbReference type="EMBL" id="PEUE01000059">
    <property type="protein sequence ID" value="PIV38373.1"/>
    <property type="molecule type" value="Genomic_DNA"/>
</dbReference>
<evidence type="ECO:0000256" key="7">
    <source>
        <dbReference type="ARBA" id="ARBA00023136"/>
    </source>
</evidence>
<name>A0A2M7D5U0_9BACT</name>
<dbReference type="InterPro" id="IPR050297">
    <property type="entry name" value="LipidA_mod_glycosyltrf_83"/>
</dbReference>
<feature type="transmembrane region" description="Helical" evidence="8">
    <location>
        <begin position="195"/>
        <end position="228"/>
    </location>
</feature>
<evidence type="ECO:0000313" key="11">
    <source>
        <dbReference type="Proteomes" id="UP000229247"/>
    </source>
</evidence>
<dbReference type="PANTHER" id="PTHR33908">
    <property type="entry name" value="MANNOSYLTRANSFERASE YKCB-RELATED"/>
    <property type="match status" value="1"/>
</dbReference>
<feature type="transmembrane region" description="Helical" evidence="8">
    <location>
        <begin position="112"/>
        <end position="133"/>
    </location>
</feature>
<organism evidence="10 11">
    <name type="scientific">Candidatus Portnoybacteria bacterium CG02_land_8_20_14_3_00_45_8</name>
    <dbReference type="NCBI Taxonomy" id="1974807"/>
    <lineage>
        <taxon>Bacteria</taxon>
        <taxon>Candidatus Portnoyibacteriota</taxon>
    </lineage>
</organism>
<feature type="transmembrane region" description="Helical" evidence="8">
    <location>
        <begin position="360"/>
        <end position="379"/>
    </location>
</feature>
<dbReference type="Proteomes" id="UP000229247">
    <property type="component" value="Unassembled WGS sequence"/>
</dbReference>
<evidence type="ECO:0000256" key="8">
    <source>
        <dbReference type="SAM" id="Phobius"/>
    </source>
</evidence>
<evidence type="ECO:0000259" key="9">
    <source>
        <dbReference type="Pfam" id="PF13231"/>
    </source>
</evidence>
<feature type="transmembrane region" description="Helical" evidence="8">
    <location>
        <begin position="165"/>
        <end position="183"/>
    </location>
</feature>
<feature type="transmembrane region" description="Helical" evidence="8">
    <location>
        <begin position="302"/>
        <end position="323"/>
    </location>
</feature>
<keyword evidence="3" id="KW-0328">Glycosyltransferase</keyword>
<evidence type="ECO:0000313" key="10">
    <source>
        <dbReference type="EMBL" id="PIV38373.1"/>
    </source>
</evidence>
<keyword evidence="7 8" id="KW-0472">Membrane</keyword>
<gene>
    <name evidence="10" type="ORF">COS30_02465</name>
</gene>
<evidence type="ECO:0000256" key="4">
    <source>
        <dbReference type="ARBA" id="ARBA00022679"/>
    </source>
</evidence>
<comment type="subcellular location">
    <subcellularLocation>
        <location evidence="1">Cell membrane</location>
        <topology evidence="1">Multi-pass membrane protein</topology>
    </subcellularLocation>
</comment>
<accession>A0A2M7D5U0</accession>
<keyword evidence="5 8" id="KW-0812">Transmembrane</keyword>
<feature type="transmembrane region" description="Helical" evidence="8">
    <location>
        <begin position="249"/>
        <end position="271"/>
    </location>
</feature>
<protein>
    <recommendedName>
        <fullName evidence="9">Glycosyltransferase RgtA/B/C/D-like domain-containing protein</fullName>
    </recommendedName>
</protein>
<feature type="transmembrane region" description="Helical" evidence="8">
    <location>
        <begin position="139"/>
        <end position="158"/>
    </location>
</feature>